<dbReference type="EMBL" id="FJ055278">
    <property type="protein sequence ID" value="AFG60116.1"/>
    <property type="molecule type" value="Genomic_DNA"/>
</dbReference>
<dbReference type="EMBL" id="FJ055287">
    <property type="protein sequence ID" value="AFG60105.1"/>
    <property type="molecule type" value="Genomic_DNA"/>
</dbReference>
<proteinExistence type="predicted"/>
<dbReference type="EMBL" id="FJ055273">
    <property type="protein sequence ID" value="AFG60107.1"/>
    <property type="molecule type" value="Genomic_DNA"/>
</dbReference>
<evidence type="ECO:0000259" key="3">
    <source>
        <dbReference type="PROSITE" id="PS50089"/>
    </source>
</evidence>
<evidence type="ECO:0000313" key="5">
    <source>
        <dbReference type="EMBL" id="AFG60103.1"/>
    </source>
</evidence>
<dbReference type="PANTHER" id="PTHR46719">
    <property type="entry name" value="TRANSCRIPTION FACTOR C2H2 FAMILY-RELATED"/>
    <property type="match status" value="1"/>
</dbReference>
<evidence type="ECO:0000313" key="13">
    <source>
        <dbReference type="EMBL" id="AFG60112.1"/>
    </source>
</evidence>
<keyword evidence="1" id="KW-0862">Zinc</keyword>
<dbReference type="EMBL" id="FJ055290">
    <property type="protein sequence ID" value="AFG60118.1"/>
    <property type="molecule type" value="Genomic_DNA"/>
</dbReference>
<dbReference type="SUPFAM" id="SSF57850">
    <property type="entry name" value="RING/U-box"/>
    <property type="match status" value="1"/>
</dbReference>
<evidence type="ECO:0000256" key="2">
    <source>
        <dbReference type="SAM" id="MobiDB-lite"/>
    </source>
</evidence>
<dbReference type="EMBL" id="FJ055285">
    <property type="protein sequence ID" value="AFG60112.1"/>
    <property type="molecule type" value="Genomic_DNA"/>
</dbReference>
<evidence type="ECO:0000313" key="10">
    <source>
        <dbReference type="EMBL" id="AFG60109.1"/>
    </source>
</evidence>
<protein>
    <recommendedName>
        <fullName evidence="3">RING-type domain-containing protein</fullName>
    </recommendedName>
</protein>
<dbReference type="EMBL" id="FJ055275">
    <property type="protein sequence ID" value="AFG60119.1"/>
    <property type="molecule type" value="Genomic_DNA"/>
</dbReference>
<gene>
    <name evidence="13" type="ORF">0_14595_01</name>
</gene>
<feature type="non-terminal residue" evidence="13">
    <location>
        <position position="1"/>
    </location>
</feature>
<evidence type="ECO:0000313" key="4">
    <source>
        <dbReference type="EMBL" id="AFG60102.1"/>
    </source>
</evidence>
<evidence type="ECO:0000313" key="9">
    <source>
        <dbReference type="EMBL" id="AFG60108.1"/>
    </source>
</evidence>
<sequence>VTETTGPDTGRDANDPENRASEGGARGIDEATLDSYPRMVYSEKLFRSSKSEREEGSEAEDKSCCSICLSDYRESEVVRVMPDCGHTFHAVCIDQWLRRHVTCPLCRTSPLHQSPQAAEPRLMGIARGSWFALPLCSP</sequence>
<dbReference type="EMBL" id="FJ055281">
    <property type="protein sequence ID" value="AFG60102.1"/>
    <property type="molecule type" value="Genomic_DNA"/>
</dbReference>
<accession>H9WDL9</accession>
<evidence type="ECO:0000313" key="8">
    <source>
        <dbReference type="EMBL" id="AFG60107.1"/>
    </source>
</evidence>
<dbReference type="EMBL" id="FJ055289">
    <property type="protein sequence ID" value="AFG60110.1"/>
    <property type="molecule type" value="Genomic_DNA"/>
</dbReference>
<feature type="region of interest" description="Disordered" evidence="2">
    <location>
        <begin position="1"/>
        <end position="34"/>
    </location>
</feature>
<dbReference type="PROSITE" id="PS50089">
    <property type="entry name" value="ZF_RING_2"/>
    <property type="match status" value="1"/>
</dbReference>
<dbReference type="GO" id="GO:0008270">
    <property type="term" value="F:zinc ion binding"/>
    <property type="evidence" value="ECO:0007669"/>
    <property type="project" value="UniProtKB-KW"/>
</dbReference>
<evidence type="ECO:0000313" key="19">
    <source>
        <dbReference type="EMBL" id="AFG60119.1"/>
    </source>
</evidence>
<dbReference type="SMART" id="SM00184">
    <property type="entry name" value="RING"/>
    <property type="match status" value="1"/>
</dbReference>
<dbReference type="CDD" id="cd16461">
    <property type="entry name" value="RING-H2_EL5-like"/>
    <property type="match status" value="1"/>
</dbReference>
<dbReference type="EMBL" id="FJ055282">
    <property type="protein sequence ID" value="AFG60117.1"/>
    <property type="molecule type" value="Genomic_DNA"/>
</dbReference>
<evidence type="ECO:0000313" key="7">
    <source>
        <dbReference type="EMBL" id="AFG60105.1"/>
    </source>
</evidence>
<evidence type="ECO:0000313" key="12">
    <source>
        <dbReference type="EMBL" id="AFG60111.1"/>
    </source>
</evidence>
<dbReference type="Pfam" id="PF13639">
    <property type="entry name" value="zf-RING_2"/>
    <property type="match status" value="1"/>
</dbReference>
<feature type="domain" description="RING-type" evidence="3">
    <location>
        <begin position="65"/>
        <end position="107"/>
    </location>
</feature>
<evidence type="ECO:0000313" key="14">
    <source>
        <dbReference type="EMBL" id="AFG60113.1"/>
    </source>
</evidence>
<name>H9WDL9_PINTA</name>
<dbReference type="Gene3D" id="3.30.40.10">
    <property type="entry name" value="Zinc/RING finger domain, C3HC4 (zinc finger)"/>
    <property type="match status" value="1"/>
</dbReference>
<dbReference type="InterPro" id="IPR013083">
    <property type="entry name" value="Znf_RING/FYVE/PHD"/>
</dbReference>
<dbReference type="EMBL" id="FJ055286">
    <property type="protein sequence ID" value="AFG60108.1"/>
    <property type="molecule type" value="Genomic_DNA"/>
</dbReference>
<reference evidence="13" key="1">
    <citation type="submission" date="2008-08" db="EMBL/GenBank/DDBJ databases">
        <title>Nucleotide Diversity and Divergence in the Loblolly Pine Gene Space.</title>
        <authorList>
            <person name="Neale D.B."/>
            <person name="Wegrzyn J.L."/>
            <person name="Lee J.M."/>
            <person name="Eckert A.J."/>
            <person name="Liechty J.D."/>
            <person name="Stevens K.A."/>
            <person name="Langley C.H."/>
        </authorList>
    </citation>
    <scope>NUCLEOTIDE SEQUENCE</scope>
    <source>
        <strain evidence="9">1443</strain>
        <strain evidence="11">1444</strain>
        <strain evidence="14">1445</strain>
        <strain evidence="13">1446</strain>
        <strain evidence="15">1447</strain>
        <strain evidence="16">1448</strain>
        <strain evidence="4">1449</strain>
        <strain evidence="18">1450</strain>
        <strain evidence="12">1451</strain>
        <strain evidence="10">1452</strain>
        <strain evidence="19">1453</strain>
        <strain evidence="8">1454</strain>
        <strain evidence="6">1456</strain>
        <strain evidence="17">1458</strain>
        <strain evidence="7">1459</strain>
        <strain evidence="5">1460</strain>
        <tissue evidence="13">Megagametophyte</tissue>
    </source>
</reference>
<evidence type="ECO:0000313" key="6">
    <source>
        <dbReference type="EMBL" id="AFG60104.1"/>
    </source>
</evidence>
<dbReference type="EMBL" id="FJ055274">
    <property type="protein sequence ID" value="AFG60109.1"/>
    <property type="molecule type" value="Genomic_DNA"/>
</dbReference>
<evidence type="ECO:0000313" key="11">
    <source>
        <dbReference type="EMBL" id="AFG60110.1"/>
    </source>
</evidence>
<dbReference type="AlphaFoldDB" id="H9WDL9"/>
<dbReference type="EMBL" id="FJ055277">
    <property type="protein sequence ID" value="AFG60114.1"/>
    <property type="molecule type" value="Genomic_DNA"/>
</dbReference>
<dbReference type="PANTHER" id="PTHR46719:SF7">
    <property type="entry name" value="RING-H2 FINGER PROTEIN ATL71-RELATED"/>
    <property type="match status" value="1"/>
</dbReference>
<evidence type="ECO:0000313" key="15">
    <source>
        <dbReference type="EMBL" id="AFG60114.1"/>
    </source>
</evidence>
<dbReference type="EMBL" id="FJ055288">
    <property type="protein sequence ID" value="AFG60104.1"/>
    <property type="molecule type" value="Genomic_DNA"/>
</dbReference>
<dbReference type="EMBL" id="FJ055279">
    <property type="protein sequence ID" value="AFG60111.1"/>
    <property type="molecule type" value="Genomic_DNA"/>
</dbReference>
<dbReference type="EMBL" id="FJ055283">
    <property type="protein sequence ID" value="AFG60113.1"/>
    <property type="molecule type" value="Genomic_DNA"/>
</dbReference>
<evidence type="ECO:0000256" key="1">
    <source>
        <dbReference type="PROSITE-ProRule" id="PRU00175"/>
    </source>
</evidence>
<evidence type="ECO:0000313" key="16">
    <source>
        <dbReference type="EMBL" id="AFG60116.1"/>
    </source>
</evidence>
<keyword evidence="1" id="KW-0863">Zinc-finger</keyword>
<organism evidence="13">
    <name type="scientific">Pinus taeda</name>
    <name type="common">Loblolly pine</name>
    <dbReference type="NCBI Taxonomy" id="3352"/>
    <lineage>
        <taxon>Eukaryota</taxon>
        <taxon>Viridiplantae</taxon>
        <taxon>Streptophyta</taxon>
        <taxon>Embryophyta</taxon>
        <taxon>Tracheophyta</taxon>
        <taxon>Spermatophyta</taxon>
        <taxon>Pinopsida</taxon>
        <taxon>Pinidae</taxon>
        <taxon>Conifers I</taxon>
        <taxon>Pinales</taxon>
        <taxon>Pinaceae</taxon>
        <taxon>Pinus</taxon>
        <taxon>Pinus subgen. Pinus</taxon>
    </lineage>
</organism>
<dbReference type="EMBL" id="FJ055280">
    <property type="protein sequence ID" value="AFG60103.1"/>
    <property type="molecule type" value="Genomic_DNA"/>
</dbReference>
<dbReference type="InterPro" id="IPR001841">
    <property type="entry name" value="Znf_RING"/>
</dbReference>
<feature type="compositionally biased region" description="Basic and acidic residues" evidence="2">
    <location>
        <begin position="9"/>
        <end position="20"/>
    </location>
</feature>
<evidence type="ECO:0000313" key="17">
    <source>
        <dbReference type="EMBL" id="AFG60117.1"/>
    </source>
</evidence>
<keyword evidence="1" id="KW-0479">Metal-binding</keyword>
<evidence type="ECO:0000313" key="18">
    <source>
        <dbReference type="EMBL" id="AFG60118.1"/>
    </source>
</evidence>
<dbReference type="InterPro" id="IPR045899">
    <property type="entry name" value="ATL71-like"/>
</dbReference>